<dbReference type="GO" id="GO:0030596">
    <property type="term" value="F:alpha-L-rhamnosidase activity"/>
    <property type="evidence" value="ECO:0007669"/>
    <property type="project" value="UniProtKB-EC"/>
</dbReference>
<organism evidence="8 9">
    <name type="scientific">Anaerobium acetethylicum</name>
    <dbReference type="NCBI Taxonomy" id="1619234"/>
    <lineage>
        <taxon>Bacteria</taxon>
        <taxon>Bacillati</taxon>
        <taxon>Bacillota</taxon>
        <taxon>Clostridia</taxon>
        <taxon>Lachnospirales</taxon>
        <taxon>Lachnospiraceae</taxon>
        <taxon>Anaerobium</taxon>
    </lineage>
</organism>
<dbReference type="STRING" id="1619234.SAMN05421730_100778"/>
<evidence type="ECO:0000313" key="9">
    <source>
        <dbReference type="Proteomes" id="UP000199315"/>
    </source>
</evidence>
<dbReference type="Gene3D" id="2.60.120.260">
    <property type="entry name" value="Galactose-binding domain-like"/>
    <property type="match status" value="2"/>
</dbReference>
<dbReference type="GO" id="GO:0005975">
    <property type="term" value="P:carbohydrate metabolic process"/>
    <property type="evidence" value="ECO:0007669"/>
    <property type="project" value="InterPro"/>
</dbReference>
<evidence type="ECO:0000259" key="5">
    <source>
        <dbReference type="Pfam" id="PF08531"/>
    </source>
</evidence>
<gene>
    <name evidence="8" type="ORF">SAMN05421730_100778</name>
</gene>
<evidence type="ECO:0000259" key="7">
    <source>
        <dbReference type="Pfam" id="PF17390"/>
    </source>
</evidence>
<feature type="domain" description="Alpha-L-rhamnosidase C-terminal" evidence="7">
    <location>
        <begin position="776"/>
        <end position="837"/>
    </location>
</feature>
<dbReference type="PANTHER" id="PTHR33307:SF6">
    <property type="entry name" value="ALPHA-RHAMNOSIDASE (EUROFUNG)-RELATED"/>
    <property type="match status" value="1"/>
</dbReference>
<dbReference type="OrthoDB" id="9761045at2"/>
<dbReference type="Gene3D" id="2.60.420.10">
    <property type="entry name" value="Maltose phosphorylase, domain 3"/>
    <property type="match status" value="1"/>
</dbReference>
<keyword evidence="9" id="KW-1185">Reference proteome</keyword>
<dbReference type="Pfam" id="PF17389">
    <property type="entry name" value="Bac_rhamnosid6H"/>
    <property type="match status" value="1"/>
</dbReference>
<dbReference type="InterPro" id="IPR013737">
    <property type="entry name" value="Bac_rhamnosid_N"/>
</dbReference>
<accession>A0A1D3TST6</accession>
<dbReference type="Gene3D" id="2.60.40.10">
    <property type="entry name" value="Immunoglobulins"/>
    <property type="match status" value="1"/>
</dbReference>
<dbReference type="RefSeq" id="WP_091232602.1">
    <property type="nucleotide sequence ID" value="NZ_FMKA01000007.1"/>
</dbReference>
<dbReference type="PANTHER" id="PTHR33307">
    <property type="entry name" value="ALPHA-RHAMNOSIDASE (EUROFUNG)"/>
    <property type="match status" value="1"/>
</dbReference>
<dbReference type="EC" id="3.2.1.40" evidence="2"/>
<dbReference type="InterPro" id="IPR012341">
    <property type="entry name" value="6hp_glycosidase-like_sf"/>
</dbReference>
<dbReference type="Pfam" id="PF25788">
    <property type="entry name" value="Ig_Rha78A_N"/>
    <property type="match status" value="1"/>
</dbReference>
<feature type="domain" description="Bacterial alpha-L-rhamnosidase N-terminal" evidence="5">
    <location>
        <begin position="137"/>
        <end position="278"/>
    </location>
</feature>
<proteinExistence type="predicted"/>
<dbReference type="Pfam" id="PF17390">
    <property type="entry name" value="Bac_rhamnosid_C"/>
    <property type="match status" value="1"/>
</dbReference>
<dbReference type="InterPro" id="IPR016007">
    <property type="entry name" value="Alpha_rhamnosid"/>
</dbReference>
<evidence type="ECO:0000259" key="6">
    <source>
        <dbReference type="Pfam" id="PF17389"/>
    </source>
</evidence>
<dbReference type="SUPFAM" id="SSF48208">
    <property type="entry name" value="Six-hairpin glycosidases"/>
    <property type="match status" value="1"/>
</dbReference>
<reference evidence="8 9" key="1">
    <citation type="submission" date="2016-09" db="EMBL/GenBank/DDBJ databases">
        <authorList>
            <person name="Capua I."/>
            <person name="De Benedictis P."/>
            <person name="Joannis T."/>
            <person name="Lombin L.H."/>
            <person name="Cattoli G."/>
        </authorList>
    </citation>
    <scope>NUCLEOTIDE SEQUENCE [LARGE SCALE GENOMIC DNA]</scope>
    <source>
        <strain evidence="8 9">GluBS11</strain>
    </source>
</reference>
<evidence type="ECO:0000259" key="4">
    <source>
        <dbReference type="Pfam" id="PF05592"/>
    </source>
</evidence>
<feature type="domain" description="Alpha-L-rhamnosidase concanavalin-like" evidence="4">
    <location>
        <begin position="301"/>
        <end position="403"/>
    </location>
</feature>
<dbReference type="EMBL" id="FMKA01000007">
    <property type="protein sequence ID" value="SCP96972.1"/>
    <property type="molecule type" value="Genomic_DNA"/>
</dbReference>
<protein>
    <recommendedName>
        <fullName evidence="2">alpha-L-rhamnosidase</fullName>
        <ecNumber evidence="2">3.2.1.40</ecNumber>
    </recommendedName>
</protein>
<dbReference type="PIRSF" id="PIRSF010631">
    <property type="entry name" value="A-rhamnsds"/>
    <property type="match status" value="1"/>
</dbReference>
<name>A0A1D3TST6_9FIRM</name>
<evidence type="ECO:0000256" key="3">
    <source>
        <dbReference type="ARBA" id="ARBA00022801"/>
    </source>
</evidence>
<dbReference type="AlphaFoldDB" id="A0A1D3TST6"/>
<dbReference type="InterPro" id="IPR035398">
    <property type="entry name" value="Bac_rhamnosid_C"/>
</dbReference>
<evidence type="ECO:0000256" key="1">
    <source>
        <dbReference type="ARBA" id="ARBA00001445"/>
    </source>
</evidence>
<dbReference type="InterPro" id="IPR013783">
    <property type="entry name" value="Ig-like_fold"/>
</dbReference>
<sequence>MIAINLKTDHMRNPMGIDVSNPCLSWNCKEGITQSAYEIEAVSNGAVIWNSKKVQTRQMHAVFGAETESRQKVSWRVRLWDERDEAGEWSEEAAFEMGILDKAQFTAKWINPELTCDPEIHKPASYLKTAFQAPAGQSARLYITCHGLYEAFLNGKRVGEFVLAPGTSTYDKKITCQTYDVTDLVREGNNEAMVILGDGWYRSCSGVDGDRNLYGEDIALFFQLEIDGVPVCVSDENWLASQDGPIRENDMQQGEVYDARMETPENWHEVKVEEFGTETLAASDSVPIVEAERFQGRIIITPNGETVIDYGQNLAGYIEFTLYAREGDTIVLTHGESLDENGNFTAENFQDRSRHKEGGTKQQVRFTAKEGLNHYKSKFTIWGFRYAKAETDMDLSNAAFTSIAVYSEMKQNGWFECSDQDVNQLVSNSRWSLKSNFCDVPTDCPTRERAAWTGDMGVFVDAGIYLEDCYPVIRKWLAECRLNQYDDGKVANIAPKNNLPTKFTEMLAGSVGWGDASIIVPYALYKRDGDVRILKENYGMMKKWYGFLEGRARQKGEKSVIEKENPYASYTIETGVDYGEWCEPDVNGMMAMAKPQYKVATAYYAYSGKLLAEIAEILGKTEDAAHYRTIAEHASKAFHLVATENGKIKSDRQAEYVRAISFGLLSREEAQEAAKDLNQMVIENGYHLNTGFLSTPSLCSVLADYGFVETAYKLLLQDTMPGWLYAVKKGATTIWENWDGINEKGEVKASLNHYSYGAVSGWLFSGVCGIKVNKEEVTIAPQPCRQLAYAKAVYESPLGELTSGWRYEGEQITYEITIPSNVTANVILPDGRQEKLSAGSYIF</sequence>
<dbReference type="InterPro" id="IPR035396">
    <property type="entry name" value="Bac_rhamnosid6H"/>
</dbReference>
<dbReference type="Proteomes" id="UP000199315">
    <property type="component" value="Unassembled WGS sequence"/>
</dbReference>
<dbReference type="Pfam" id="PF08531">
    <property type="entry name" value="Bac_rhamnosid_N"/>
    <property type="match status" value="1"/>
</dbReference>
<evidence type="ECO:0000256" key="2">
    <source>
        <dbReference type="ARBA" id="ARBA00012652"/>
    </source>
</evidence>
<feature type="domain" description="Alpha-L-rhamnosidase six-hairpin glycosidase" evidence="6">
    <location>
        <begin position="410"/>
        <end position="766"/>
    </location>
</feature>
<dbReference type="InterPro" id="IPR008928">
    <property type="entry name" value="6-hairpin_glycosidase_sf"/>
</dbReference>
<dbReference type="Pfam" id="PF05592">
    <property type="entry name" value="Bac_rhamnosid"/>
    <property type="match status" value="1"/>
</dbReference>
<dbReference type="Gene3D" id="1.50.10.10">
    <property type="match status" value="1"/>
</dbReference>
<keyword evidence="3" id="KW-0378">Hydrolase</keyword>
<comment type="catalytic activity">
    <reaction evidence="1">
        <text>Hydrolysis of terminal non-reducing alpha-L-rhamnose residues in alpha-L-rhamnosides.</text>
        <dbReference type="EC" id="3.2.1.40"/>
    </reaction>
</comment>
<evidence type="ECO:0000313" key="8">
    <source>
        <dbReference type="EMBL" id="SCP96972.1"/>
    </source>
</evidence>
<dbReference type="InterPro" id="IPR008902">
    <property type="entry name" value="Rhamnosid_concanavalin"/>
</dbReference>